<accession>A0A7D6BSK2</accession>
<proteinExistence type="predicted"/>
<sequence length="34" mass="4104">MGLFYSPRQMRQLLNVDKNVKRDEDTEMDEEEAD</sequence>
<dbReference type="AlphaFoldDB" id="A0A7D6BSK2"/>
<gene>
    <name evidence="1" type="ORF">Sv326_0206</name>
</gene>
<dbReference type="EMBL" id="CP058998">
    <property type="protein sequence ID" value="QLJ52381.1"/>
    <property type="molecule type" value="Genomic_DNA"/>
</dbReference>
<dbReference type="Proteomes" id="UP000510821">
    <property type="component" value="Chromosome"/>
</dbReference>
<reference evidence="2" key="1">
    <citation type="submission" date="2020-07" db="EMBL/GenBank/DDBJ databases">
        <title>Metabolic diversity and evolutionary history of the archaeal phylum ###Micrarchaeota### uncovered from a freshwater lake metagenome.</title>
        <authorList>
            <person name="Kadnikov V.V."/>
            <person name="Savvichev A.S."/>
            <person name="Mardanov A.V."/>
            <person name="Beletsky A.V."/>
            <person name="Chupakov A.V."/>
            <person name="Kokryatskaya N.M."/>
            <person name="Pimenov N.V."/>
            <person name="Ravin N.V."/>
        </authorList>
    </citation>
    <scope>NUCLEOTIDE SEQUENCE [LARGE SCALE GENOMIC DNA]</scope>
</reference>
<organism evidence="1 2">
    <name type="scientific">Fermentimicrarchaeum limneticum</name>
    <dbReference type="NCBI Taxonomy" id="2795018"/>
    <lineage>
        <taxon>Archaea</taxon>
        <taxon>Candidatus Micrarchaeota</taxon>
        <taxon>Candidatus Fermentimicrarchaeales</taxon>
        <taxon>Candidatus Fermentimicrarchaeaceae</taxon>
        <taxon>Candidatus Fermentimicrarchaeum</taxon>
    </lineage>
</organism>
<evidence type="ECO:0000313" key="2">
    <source>
        <dbReference type="Proteomes" id="UP000510821"/>
    </source>
</evidence>
<name>A0A7D6BSK2_FERL1</name>
<dbReference type="KEGG" id="flt:Sv326_0206"/>
<protein>
    <submittedName>
        <fullName evidence="1">Uncharacterized protein</fullName>
    </submittedName>
</protein>
<evidence type="ECO:0000313" key="1">
    <source>
        <dbReference type="EMBL" id="QLJ52381.1"/>
    </source>
</evidence>